<comment type="caution">
    <text evidence="2">The sequence shown here is derived from an EMBL/GenBank/DDBJ whole genome shotgun (WGS) entry which is preliminary data.</text>
</comment>
<organism evidence="2 3">
    <name type="scientific">Pontibacillus halophilus JSM 076056 = DSM 19796</name>
    <dbReference type="NCBI Taxonomy" id="1385510"/>
    <lineage>
        <taxon>Bacteria</taxon>
        <taxon>Bacillati</taxon>
        <taxon>Bacillota</taxon>
        <taxon>Bacilli</taxon>
        <taxon>Bacillales</taxon>
        <taxon>Bacillaceae</taxon>
        <taxon>Pontibacillus</taxon>
    </lineage>
</organism>
<dbReference type="EMBL" id="AVPE01000013">
    <property type="protein sequence ID" value="KGX90751.1"/>
    <property type="molecule type" value="Genomic_DNA"/>
</dbReference>
<dbReference type="Proteomes" id="UP000030528">
    <property type="component" value="Unassembled WGS sequence"/>
</dbReference>
<protein>
    <submittedName>
        <fullName evidence="2">Uncharacterized protein</fullName>
    </submittedName>
</protein>
<keyword evidence="1" id="KW-0472">Membrane</keyword>
<feature type="transmembrane region" description="Helical" evidence="1">
    <location>
        <begin position="15"/>
        <end position="35"/>
    </location>
</feature>
<dbReference type="RefSeq" id="WP_026801133.1">
    <property type="nucleotide sequence ID" value="NZ_AULI01000013.1"/>
</dbReference>
<keyword evidence="1" id="KW-1133">Transmembrane helix</keyword>
<sequence length="94" mass="10980">MYELLIEGMNDTGLYGIYFTFILSYTVFHVVGPMIEHRPLQMSKGVPNHSDTQRTLYYKSRMCKPETMLVMRLIKMIKRKDGNADPDCQPLLFT</sequence>
<evidence type="ECO:0000256" key="1">
    <source>
        <dbReference type="SAM" id="Phobius"/>
    </source>
</evidence>
<dbReference type="AlphaFoldDB" id="A0A0A5GC37"/>
<proteinExistence type="predicted"/>
<reference evidence="2 3" key="1">
    <citation type="submission" date="2013-08" db="EMBL/GenBank/DDBJ databases">
        <authorList>
            <person name="Huang J."/>
            <person name="Wang G."/>
        </authorList>
    </citation>
    <scope>NUCLEOTIDE SEQUENCE [LARGE SCALE GENOMIC DNA]</scope>
    <source>
        <strain evidence="2 3">JSM 076056</strain>
    </source>
</reference>
<evidence type="ECO:0000313" key="3">
    <source>
        <dbReference type="Proteomes" id="UP000030528"/>
    </source>
</evidence>
<evidence type="ECO:0000313" key="2">
    <source>
        <dbReference type="EMBL" id="KGX90751.1"/>
    </source>
</evidence>
<keyword evidence="1" id="KW-0812">Transmembrane</keyword>
<gene>
    <name evidence="2" type="ORF">N781_06330</name>
</gene>
<accession>A0A0A5GC37</accession>
<name>A0A0A5GC37_9BACI</name>
<keyword evidence="3" id="KW-1185">Reference proteome</keyword>
<dbReference type="STRING" id="1385510.GCA_000425205_02854"/>